<feature type="region of interest" description="Disordered" evidence="2">
    <location>
        <begin position="321"/>
        <end position="348"/>
    </location>
</feature>
<evidence type="ECO:0000313" key="5">
    <source>
        <dbReference type="Proteomes" id="UP000790347"/>
    </source>
</evidence>
<feature type="domain" description="BRCT" evidence="3">
    <location>
        <begin position="158"/>
        <end position="246"/>
    </location>
</feature>
<dbReference type="AlphaFoldDB" id="A0A922HXT7"/>
<dbReference type="GO" id="GO:0017125">
    <property type="term" value="F:deoxycytidyl transferase activity"/>
    <property type="evidence" value="ECO:0007669"/>
    <property type="project" value="TreeGrafter"/>
</dbReference>
<keyword evidence="4" id="KW-0808">Transferase</keyword>
<dbReference type="PANTHER" id="PTHR45990">
    <property type="entry name" value="DNA REPAIR PROTEIN REV1"/>
    <property type="match status" value="1"/>
</dbReference>
<dbReference type="GO" id="GO:0070987">
    <property type="term" value="P:error-free translesion synthesis"/>
    <property type="evidence" value="ECO:0007669"/>
    <property type="project" value="TreeGrafter"/>
</dbReference>
<name>A0A922HXT7_DERFA</name>
<dbReference type="InterPro" id="IPR038401">
    <property type="entry name" value="Rev1_C_sf"/>
</dbReference>
<dbReference type="PROSITE" id="PS50172">
    <property type="entry name" value="BRCT"/>
    <property type="match status" value="1"/>
</dbReference>
<organism evidence="4 5">
    <name type="scientific">Dermatophagoides farinae</name>
    <name type="common">American house dust mite</name>
    <dbReference type="NCBI Taxonomy" id="6954"/>
    <lineage>
        <taxon>Eukaryota</taxon>
        <taxon>Metazoa</taxon>
        <taxon>Ecdysozoa</taxon>
        <taxon>Arthropoda</taxon>
        <taxon>Chelicerata</taxon>
        <taxon>Arachnida</taxon>
        <taxon>Acari</taxon>
        <taxon>Acariformes</taxon>
        <taxon>Sarcoptiformes</taxon>
        <taxon>Astigmata</taxon>
        <taxon>Psoroptidia</taxon>
        <taxon>Analgoidea</taxon>
        <taxon>Pyroglyphidae</taxon>
        <taxon>Dermatophagoidinae</taxon>
        <taxon>Dermatophagoides</taxon>
    </lineage>
</organism>
<dbReference type="InterPro" id="IPR036420">
    <property type="entry name" value="BRCT_dom_sf"/>
</dbReference>
<keyword evidence="1" id="KW-0175">Coiled coil</keyword>
<dbReference type="GO" id="GO:0003887">
    <property type="term" value="F:DNA-directed DNA polymerase activity"/>
    <property type="evidence" value="ECO:0007669"/>
    <property type="project" value="TreeGrafter"/>
</dbReference>
<dbReference type="Proteomes" id="UP000790347">
    <property type="component" value="Unassembled WGS sequence"/>
</dbReference>
<dbReference type="SUPFAM" id="SSF52113">
    <property type="entry name" value="BRCT domain"/>
    <property type="match status" value="1"/>
</dbReference>
<dbReference type="InterPro" id="IPR001357">
    <property type="entry name" value="BRCT_dom"/>
</dbReference>
<feature type="compositionally biased region" description="Polar residues" evidence="2">
    <location>
        <begin position="325"/>
        <end position="348"/>
    </location>
</feature>
<feature type="coiled-coil region" evidence="1">
    <location>
        <begin position="250"/>
        <end position="281"/>
    </location>
</feature>
<reference evidence="4" key="1">
    <citation type="submission" date="2013-05" db="EMBL/GenBank/DDBJ databases">
        <authorList>
            <person name="Yim A.K.Y."/>
            <person name="Chan T.F."/>
            <person name="Ji K.M."/>
            <person name="Liu X.Y."/>
            <person name="Zhou J.W."/>
            <person name="Li R.Q."/>
            <person name="Yang K.Y."/>
            <person name="Li J."/>
            <person name="Li M."/>
            <person name="Law P.T.W."/>
            <person name="Wu Y.L."/>
            <person name="Cai Z.L."/>
            <person name="Qin H."/>
            <person name="Bao Y."/>
            <person name="Leung R.K.K."/>
            <person name="Ng P.K.S."/>
            <person name="Zou J."/>
            <person name="Zhong X.J."/>
            <person name="Ran P.X."/>
            <person name="Zhong N.S."/>
            <person name="Liu Z.G."/>
            <person name="Tsui S.K.W."/>
        </authorList>
    </citation>
    <scope>NUCLEOTIDE SEQUENCE</scope>
    <source>
        <strain evidence="4">Derf</strain>
        <tissue evidence="4">Whole organism</tissue>
    </source>
</reference>
<protein>
    <submittedName>
        <fullName evidence="4">Deoxycytidyl transferase</fullName>
    </submittedName>
</protein>
<keyword evidence="5" id="KW-1185">Reference proteome</keyword>
<dbReference type="EMBL" id="ASGP02000005">
    <property type="protein sequence ID" value="KAH9507062.1"/>
    <property type="molecule type" value="Genomic_DNA"/>
</dbReference>
<dbReference type="GO" id="GO:0042276">
    <property type="term" value="P:error-prone translesion synthesis"/>
    <property type="evidence" value="ECO:0007669"/>
    <property type="project" value="TreeGrafter"/>
</dbReference>
<dbReference type="PANTHER" id="PTHR45990:SF1">
    <property type="entry name" value="DNA REPAIR PROTEIN REV1"/>
    <property type="match status" value="1"/>
</dbReference>
<accession>A0A922HXT7</accession>
<sequence>MNNKPRGRSNKRQKLSCARPVINSAEHLLWEEFNHEDDGDVFEFDDEIDVNNDSRADKSYDVKDIYHDYLHTKRLKFDDYCAEQREYLRRLRQRCLEIQQKRGCRFHIDPPVNRFADIPMGDPKWRICDPESLPPVVDYTAEVWQHFNRFYFEPEQSDLSTLFKGVCIFVNGYTNPIASHLHTLMLFTGGHYTLIFDRHRTTHTIATILSSAQMKSERTRNTTVRPEWIIESLRARKLLPLHEFLVHQNLQDIRGTFARITRQLEQQQQQQEEKVKKYRSSNPIIGIKNGLMNLTYETYEVDSNEDFEPNLLKLLNELDNDKHSTPISKRSRTSSSIGEPGPSTSVADLPCQTQAMVPLTFNTSDYMPGSTQELDSGLLNELPDDIRKEVIGYARNKQQQNNQPKTTITKISNKPAKTAVKNSKPTKKAIENDNVNRASDLFFGRIVGMKANICGKTNVQDVGLLIDEWICTTTEELNDMDILYVIRFLLELADEKRYDDLIQILYDMKECIQQNCNPEQPSYQEWQFFFTGTLCTVLMQESSIPEGFLTESLFTMKN</sequence>
<evidence type="ECO:0000256" key="2">
    <source>
        <dbReference type="SAM" id="MobiDB-lite"/>
    </source>
</evidence>
<proteinExistence type="predicted"/>
<gene>
    <name evidence="4" type="primary">REV1</name>
    <name evidence="4" type="ORF">DERF_011765</name>
</gene>
<dbReference type="Gene3D" id="3.40.50.10190">
    <property type="entry name" value="BRCT domain"/>
    <property type="match status" value="1"/>
</dbReference>
<evidence type="ECO:0000313" key="4">
    <source>
        <dbReference type="EMBL" id="KAH9507062.1"/>
    </source>
</evidence>
<evidence type="ECO:0000256" key="1">
    <source>
        <dbReference type="SAM" id="Coils"/>
    </source>
</evidence>
<reference evidence="4" key="2">
    <citation type="journal article" date="2022" name="Res Sq">
        <title>Comparative Genomics Reveals Insights into the Divergent Evolution of Astigmatic Mites and Household Pest Adaptations.</title>
        <authorList>
            <person name="Xiong Q."/>
            <person name="Wan A.T.-Y."/>
            <person name="Liu X.-Y."/>
            <person name="Fung C.S.-H."/>
            <person name="Xiao X."/>
            <person name="Malainual N."/>
            <person name="Hou J."/>
            <person name="Wang L."/>
            <person name="Wang M."/>
            <person name="Yang K."/>
            <person name="Cui Y."/>
            <person name="Leung E."/>
            <person name="Nong W."/>
            <person name="Shin S.-K."/>
            <person name="Au S."/>
            <person name="Jeong K.Y."/>
            <person name="Chew F.T."/>
            <person name="Hui J."/>
            <person name="Leung T.F."/>
            <person name="Tungtrongchitr A."/>
            <person name="Zhong N."/>
            <person name="Liu Z."/>
            <person name="Tsui S."/>
        </authorList>
    </citation>
    <scope>NUCLEOTIDE SEQUENCE</scope>
    <source>
        <strain evidence="4">Derf</strain>
        <tissue evidence="4">Whole organism</tissue>
    </source>
</reference>
<comment type="caution">
    <text evidence="4">The sequence shown here is derived from an EMBL/GenBank/DDBJ whole genome shotgun (WGS) entry which is preliminary data.</text>
</comment>
<dbReference type="Gene3D" id="1.20.58.1280">
    <property type="entry name" value="DNA repair protein Rev1, C-terminal domain"/>
    <property type="match status" value="1"/>
</dbReference>
<evidence type="ECO:0000259" key="3">
    <source>
        <dbReference type="PROSITE" id="PS50172"/>
    </source>
</evidence>
<dbReference type="GO" id="GO:0005634">
    <property type="term" value="C:nucleus"/>
    <property type="evidence" value="ECO:0007669"/>
    <property type="project" value="TreeGrafter"/>
</dbReference>